<protein>
    <submittedName>
        <fullName evidence="3">Uncharacterized protein</fullName>
    </submittedName>
</protein>
<dbReference type="RefSeq" id="WP_007366209.1">
    <property type="nucleotide sequence ID" value="NZ_ACLR01000232.1"/>
</dbReference>
<dbReference type="eggNOG" id="COG2378">
    <property type="taxonomic scope" value="Bacteria"/>
</dbReference>
<name>C2MEE6_9PORP</name>
<reference evidence="3 4" key="1">
    <citation type="submission" date="2009-04" db="EMBL/GenBank/DDBJ databases">
        <authorList>
            <person name="Sebastian Y."/>
            <person name="Madupu R."/>
            <person name="Durkin A.S."/>
            <person name="Torralba M."/>
            <person name="Methe B."/>
            <person name="Sutton G.G."/>
            <person name="Strausberg R.L."/>
            <person name="Nelson K.E."/>
        </authorList>
    </citation>
    <scope>NUCLEOTIDE SEQUENCE [LARGE SCALE GENOMIC DNA]</scope>
    <source>
        <strain evidence="3 4">60-3</strain>
    </source>
</reference>
<dbReference type="PANTHER" id="PTHR34580:SF9">
    <property type="entry name" value="SLL5097 PROTEIN"/>
    <property type="match status" value="1"/>
</dbReference>
<evidence type="ECO:0000313" key="4">
    <source>
        <dbReference type="Proteomes" id="UP000003303"/>
    </source>
</evidence>
<dbReference type="Proteomes" id="UP000003303">
    <property type="component" value="Unassembled WGS sequence"/>
</dbReference>
<dbReference type="Pfam" id="PF13280">
    <property type="entry name" value="WYL"/>
    <property type="match status" value="1"/>
</dbReference>
<feature type="domain" description="WYL" evidence="1">
    <location>
        <begin position="123"/>
        <end position="191"/>
    </location>
</feature>
<dbReference type="Pfam" id="PF25583">
    <property type="entry name" value="WCX"/>
    <property type="match status" value="1"/>
</dbReference>
<dbReference type="InterPro" id="IPR051534">
    <property type="entry name" value="CBASS_pafABC_assoc_protein"/>
</dbReference>
<dbReference type="OrthoDB" id="43316at2"/>
<dbReference type="AlphaFoldDB" id="C2MEE6"/>
<dbReference type="EMBL" id="ACLR01000232">
    <property type="protein sequence ID" value="EEK15915.1"/>
    <property type="molecule type" value="Genomic_DNA"/>
</dbReference>
<evidence type="ECO:0000259" key="2">
    <source>
        <dbReference type="Pfam" id="PF25583"/>
    </source>
</evidence>
<sequence length="303" mass="36094">MGARNADLFGRYVWLIDTIRRYRRITFQEINECWKRSHLGYGDDLPWRTFMNHKKAIADVFNVYIECDAKDGYKYYIDHQEDLEGDGLRSWLVDSYATLNQLQADRSLEHRIQFEEMPSGSRFLTRILEAMRFDRVLKITHQGFGKDYASTFEVEPYVMKVYNRRWYLVGRSPYYDDVRIYGLDRIQEIEVLEKMFKMPDDFDINAFFEGCVGVIADKKIGIEHVVIKAYDYARKYLATLPIHPSQKEIARDDESTTFSYDVRPNYEFLQALLMQVDQIEVVEPESVRKQMRNIAKNLMHIYK</sequence>
<evidence type="ECO:0000313" key="3">
    <source>
        <dbReference type="EMBL" id="EEK15915.1"/>
    </source>
</evidence>
<accession>C2MEE6</accession>
<dbReference type="PANTHER" id="PTHR34580">
    <property type="match status" value="1"/>
</dbReference>
<dbReference type="InterPro" id="IPR026881">
    <property type="entry name" value="WYL_dom"/>
</dbReference>
<evidence type="ECO:0000259" key="1">
    <source>
        <dbReference type="Pfam" id="PF13280"/>
    </source>
</evidence>
<keyword evidence="4" id="KW-1185">Reference proteome</keyword>
<comment type="caution">
    <text evidence="3">The sequence shown here is derived from an EMBL/GenBank/DDBJ whole genome shotgun (WGS) entry which is preliminary data.</text>
</comment>
<proteinExistence type="predicted"/>
<dbReference type="PROSITE" id="PS52050">
    <property type="entry name" value="WYL"/>
    <property type="match status" value="1"/>
</dbReference>
<dbReference type="STRING" id="596327.PORUE0001_0760"/>
<organism evidence="3 4">
    <name type="scientific">Porphyromonas uenonis 60-3</name>
    <dbReference type="NCBI Taxonomy" id="596327"/>
    <lineage>
        <taxon>Bacteria</taxon>
        <taxon>Pseudomonadati</taxon>
        <taxon>Bacteroidota</taxon>
        <taxon>Bacteroidia</taxon>
        <taxon>Bacteroidales</taxon>
        <taxon>Porphyromonadaceae</taxon>
        <taxon>Porphyromonas</taxon>
    </lineage>
</organism>
<gene>
    <name evidence="3" type="ORF">PORUE0001_0760</name>
</gene>
<feature type="domain" description="WCX" evidence="2">
    <location>
        <begin position="224"/>
        <end position="298"/>
    </location>
</feature>
<dbReference type="InterPro" id="IPR057727">
    <property type="entry name" value="WCX_dom"/>
</dbReference>